<accession>A0A2J6SJA2</accession>
<proteinExistence type="predicted"/>
<dbReference type="AlphaFoldDB" id="A0A2J6SJA2"/>
<dbReference type="Proteomes" id="UP000235371">
    <property type="component" value="Unassembled WGS sequence"/>
</dbReference>
<evidence type="ECO:0000313" key="2">
    <source>
        <dbReference type="Proteomes" id="UP000235371"/>
    </source>
</evidence>
<organism evidence="1 2">
    <name type="scientific">Hyaloscypha bicolor E</name>
    <dbReference type="NCBI Taxonomy" id="1095630"/>
    <lineage>
        <taxon>Eukaryota</taxon>
        <taxon>Fungi</taxon>
        <taxon>Dikarya</taxon>
        <taxon>Ascomycota</taxon>
        <taxon>Pezizomycotina</taxon>
        <taxon>Leotiomycetes</taxon>
        <taxon>Helotiales</taxon>
        <taxon>Hyaloscyphaceae</taxon>
        <taxon>Hyaloscypha</taxon>
        <taxon>Hyaloscypha bicolor</taxon>
    </lineage>
</organism>
<feature type="non-terminal residue" evidence="1">
    <location>
        <position position="1"/>
    </location>
</feature>
<dbReference type="InParanoid" id="A0A2J6SJA2"/>
<dbReference type="OrthoDB" id="3439494at2759"/>
<dbReference type="RefSeq" id="XP_024727757.1">
    <property type="nucleotide sequence ID" value="XM_024876294.1"/>
</dbReference>
<gene>
    <name evidence="1" type="ORF">K444DRAFT_547251</name>
</gene>
<dbReference type="EMBL" id="KZ613913">
    <property type="protein sequence ID" value="PMD50853.1"/>
    <property type="molecule type" value="Genomic_DNA"/>
</dbReference>
<reference evidence="1 2" key="1">
    <citation type="submission" date="2016-04" db="EMBL/GenBank/DDBJ databases">
        <title>A degradative enzymes factory behind the ericoid mycorrhizal symbiosis.</title>
        <authorList>
            <consortium name="DOE Joint Genome Institute"/>
            <person name="Martino E."/>
            <person name="Morin E."/>
            <person name="Grelet G."/>
            <person name="Kuo A."/>
            <person name="Kohler A."/>
            <person name="Daghino S."/>
            <person name="Barry K."/>
            <person name="Choi C."/>
            <person name="Cichocki N."/>
            <person name="Clum A."/>
            <person name="Copeland A."/>
            <person name="Hainaut M."/>
            <person name="Haridas S."/>
            <person name="Labutti K."/>
            <person name="Lindquist E."/>
            <person name="Lipzen A."/>
            <person name="Khouja H.-R."/>
            <person name="Murat C."/>
            <person name="Ohm R."/>
            <person name="Olson A."/>
            <person name="Spatafora J."/>
            <person name="Veneault-Fourrey C."/>
            <person name="Henrissat B."/>
            <person name="Grigoriev I."/>
            <person name="Martin F."/>
            <person name="Perotto S."/>
        </authorList>
    </citation>
    <scope>NUCLEOTIDE SEQUENCE [LARGE SCALE GENOMIC DNA]</scope>
    <source>
        <strain evidence="1 2">E</strain>
    </source>
</reference>
<keyword evidence="2" id="KW-1185">Reference proteome</keyword>
<dbReference type="GeneID" id="36584373"/>
<protein>
    <submittedName>
        <fullName evidence="1">Uncharacterized protein</fullName>
    </submittedName>
</protein>
<dbReference type="STRING" id="1095630.A0A2J6SJA2"/>
<name>A0A2J6SJA2_9HELO</name>
<evidence type="ECO:0000313" key="1">
    <source>
        <dbReference type="EMBL" id="PMD50853.1"/>
    </source>
</evidence>
<sequence>PLNISIFRPWKYYYKIAIYTALRSLNFKYIITFFFRNLTLIHTQIIQKYIIKNAFKSSGI</sequence>